<keyword evidence="2" id="KW-1185">Reference proteome</keyword>
<dbReference type="Gene3D" id="1.20.1280.50">
    <property type="match status" value="1"/>
</dbReference>
<name>A0A5N5QDF7_9AGAM</name>
<evidence type="ECO:0000313" key="2">
    <source>
        <dbReference type="Proteomes" id="UP000383932"/>
    </source>
</evidence>
<gene>
    <name evidence="1" type="ORF">CTheo_7089</name>
</gene>
<accession>A0A5N5QDF7</accession>
<dbReference type="OrthoDB" id="3365698at2759"/>
<organism evidence="1 2">
    <name type="scientific">Ceratobasidium theobromae</name>
    <dbReference type="NCBI Taxonomy" id="1582974"/>
    <lineage>
        <taxon>Eukaryota</taxon>
        <taxon>Fungi</taxon>
        <taxon>Dikarya</taxon>
        <taxon>Basidiomycota</taxon>
        <taxon>Agaricomycotina</taxon>
        <taxon>Agaricomycetes</taxon>
        <taxon>Cantharellales</taxon>
        <taxon>Ceratobasidiaceae</taxon>
        <taxon>Ceratobasidium</taxon>
    </lineage>
</organism>
<evidence type="ECO:0000313" key="1">
    <source>
        <dbReference type="EMBL" id="KAB5589476.1"/>
    </source>
</evidence>
<dbReference type="AlphaFoldDB" id="A0A5N5QDF7"/>
<dbReference type="EMBL" id="SSOP01000265">
    <property type="protein sequence ID" value="KAB5589476.1"/>
    <property type="molecule type" value="Genomic_DNA"/>
</dbReference>
<protein>
    <submittedName>
        <fullName evidence="1">F-box-like domain containing protein</fullName>
    </submittedName>
</protein>
<sequence>MTMEELIASSDLLNIAIDRYLCACTTFKTRCVQENVASTPYNIPRRFSERLAQELQRITSYATKINLAKVAIGRVNDLSVSVVPIHALPAEVLAYIFKLVCDMQPSPCIASGRGVKRIIPPTYPDLFSYVCSRWRQIAISSRILWAHIDLVGHHLLNQGLLARAEMHVSRAGQLPLDIHILDPDPHSHPLEDIDPTSLTRFITSIGTRIRSLELHSRDRSDAFHQDVLSGCFASCTAGIFTQLTLWKEGEESWESFMITANSDTNQVSHLGSAFPLNVSQQRLEDVWLHISVLRLNRFFFGWESNAYRGVTELRPVSPVVTIIPELQLVAILKSSPRLRVFQFGLLCQEQLSAGTLVEPVGFTDLEVLDLSEMVCLHWPILRWFAPGSKPLEYGTGCHNILELQLSNISEYTEFFARSNITKLRVRGAEYPALSNLVNYFPQVRSVVLTCSLFMPGTGRLGDLVLGLQLDSLYVLESEIDLKALGWFVEEHPTQRLVFWDCTFHRSDLHITDEQDIRNDLSRICTVIEFFDGNEPNPISDWD</sequence>
<comment type="caution">
    <text evidence="1">The sequence shown here is derived from an EMBL/GenBank/DDBJ whole genome shotgun (WGS) entry which is preliminary data.</text>
</comment>
<dbReference type="Proteomes" id="UP000383932">
    <property type="component" value="Unassembled WGS sequence"/>
</dbReference>
<proteinExistence type="predicted"/>
<reference evidence="1 2" key="1">
    <citation type="journal article" date="2019" name="Fungal Biol. Biotechnol.">
        <title>Draft genome sequence of fastidious pathogen Ceratobasidium theobromae, which causes vascular-streak dieback in Theobroma cacao.</title>
        <authorList>
            <person name="Ali S.S."/>
            <person name="Asman A."/>
            <person name="Shao J."/>
            <person name="Firmansyah A.P."/>
            <person name="Susilo A.W."/>
            <person name="Rosmana A."/>
            <person name="McMahon P."/>
            <person name="Junaid M."/>
            <person name="Guest D."/>
            <person name="Kheng T.Y."/>
            <person name="Meinhardt L.W."/>
            <person name="Bailey B.A."/>
        </authorList>
    </citation>
    <scope>NUCLEOTIDE SEQUENCE [LARGE SCALE GENOMIC DNA]</scope>
    <source>
        <strain evidence="1 2">CT2</strain>
    </source>
</reference>